<protein>
    <submittedName>
        <fullName evidence="2">Uncharacterized protein</fullName>
    </submittedName>
</protein>
<feature type="region of interest" description="Disordered" evidence="1">
    <location>
        <begin position="73"/>
        <end position="95"/>
    </location>
</feature>
<dbReference type="AlphaFoldDB" id="A0A9P8ER22"/>
<organism evidence="2 3">
    <name type="scientific">Aureobasidium melanogenum</name>
    <name type="common">Aureobasidium pullulans var. melanogenum</name>
    <dbReference type="NCBI Taxonomy" id="46634"/>
    <lineage>
        <taxon>Eukaryota</taxon>
        <taxon>Fungi</taxon>
        <taxon>Dikarya</taxon>
        <taxon>Ascomycota</taxon>
        <taxon>Pezizomycotina</taxon>
        <taxon>Dothideomycetes</taxon>
        <taxon>Dothideomycetidae</taxon>
        <taxon>Dothideales</taxon>
        <taxon>Saccotheciaceae</taxon>
        <taxon>Aureobasidium</taxon>
    </lineage>
</organism>
<dbReference type="Proteomes" id="UP000779574">
    <property type="component" value="Unassembled WGS sequence"/>
</dbReference>
<reference evidence="2" key="1">
    <citation type="journal article" date="2021" name="J Fungi (Basel)">
        <title>Virulence traits and population genomics of the black yeast Aureobasidium melanogenum.</title>
        <authorList>
            <person name="Cernosa A."/>
            <person name="Sun X."/>
            <person name="Gostincar C."/>
            <person name="Fang C."/>
            <person name="Gunde-Cimerman N."/>
            <person name="Song Z."/>
        </authorList>
    </citation>
    <scope>NUCLEOTIDE SEQUENCE</scope>
    <source>
        <strain evidence="2">EXF-9911</strain>
    </source>
</reference>
<feature type="compositionally biased region" description="Low complexity" evidence="1">
    <location>
        <begin position="85"/>
        <end position="95"/>
    </location>
</feature>
<dbReference type="OrthoDB" id="3869452at2759"/>
<name>A0A9P8ER22_AURME</name>
<proteinExistence type="predicted"/>
<dbReference type="EMBL" id="JAHFXF010000135">
    <property type="protein sequence ID" value="KAG9695273.1"/>
    <property type="molecule type" value="Genomic_DNA"/>
</dbReference>
<evidence type="ECO:0000313" key="3">
    <source>
        <dbReference type="Proteomes" id="UP000779574"/>
    </source>
</evidence>
<evidence type="ECO:0000256" key="1">
    <source>
        <dbReference type="SAM" id="MobiDB-lite"/>
    </source>
</evidence>
<sequence>MPFKAKIDAMGKKVKLGRNVGLENRLLELGINRDVVFSWNREEQSAELERLEGRAPRDREIAFHELFAEARENFIPPPPSPPPTAVEAADAEAAAPVEQIDSEIDNPNAMDVDEEEAVGRLPAAESTNDGNDWLLTQPMEPPIAAQSAAEPAGPLPQLLAPLDDQARQQIGSMPYEQQIATLQQISAEQWSFLMTPPSQPIRGDPLTGVPADLHPVATQLPPHLQAFLGRIPEHVQRTVLGMPALGMYRQLYKGRRTLMSHRERRGQLRRQIELDILLSLNPYVSHWLQSTSNATQQNYLTSDWFHRYAMLLDNNMLIHIQNWGPYAGPSISVPEDLRAAEQIAMQHNRYNDPQAWLYSTARVEWIRWAMRSREMINRAMRNR</sequence>
<accession>A0A9P8ER22</accession>
<feature type="compositionally biased region" description="Pro residues" evidence="1">
    <location>
        <begin position="75"/>
        <end position="84"/>
    </location>
</feature>
<comment type="caution">
    <text evidence="2">The sequence shown here is derived from an EMBL/GenBank/DDBJ whole genome shotgun (WGS) entry which is preliminary data.</text>
</comment>
<gene>
    <name evidence="2" type="ORF">KCU76_g4609</name>
</gene>
<reference evidence="2" key="2">
    <citation type="submission" date="2021-08" db="EMBL/GenBank/DDBJ databases">
        <authorList>
            <person name="Gostincar C."/>
            <person name="Sun X."/>
            <person name="Song Z."/>
            <person name="Gunde-Cimerman N."/>
        </authorList>
    </citation>
    <scope>NUCLEOTIDE SEQUENCE</scope>
    <source>
        <strain evidence="2">EXF-9911</strain>
    </source>
</reference>
<feature type="non-terminal residue" evidence="2">
    <location>
        <position position="383"/>
    </location>
</feature>
<evidence type="ECO:0000313" key="2">
    <source>
        <dbReference type="EMBL" id="KAG9695273.1"/>
    </source>
</evidence>